<evidence type="ECO:0000256" key="2">
    <source>
        <dbReference type="SAM" id="MobiDB-lite"/>
    </source>
</evidence>
<sequence length="505" mass="52952">MDGFLVPSYSIAQTPTSLDITITLPASAAAATSPHAAPPAAKTAVSSRIFAFHCASYYLPLVFPAPLVAPATNDVAPALSDDGASAVYTVHLLKGSAGLWDGLEALQPQLMPDDEVGAMQRDMEAKQGLFAPDDQAQGQPIASGTAADRDHDNDSDRDVHRLLQRGMTSAGLVDLDAPASSKPLPSTAAAPSSSHPASSQAHGHGYGFRSAFTGPLVPGGEADVRNILEVSDPASVPPSDRALQAEAYEEQQWDEGIYLDNYLDFDGEMAALVSFRPPIVAAAALAAADAAAIPSTTTTGSLDDETASVLVQLLFGYLYEMQANYGETTVESSWTIAKLSRTLCSASLPLEPTSGTRGGIGATMPQRRLLATLRATMRRALVVPLYRHWHLSLSVLSNVVALLRGGKAHVLPVLASISDLFQSDPVGTAVLARLDEVWVRPLSQRLGQLSDQAADAALSALADEVQSHVAGGCLDKRLVGGETWDIEVSEQAARLAVEQGEGGFV</sequence>
<dbReference type="PANTHER" id="PTHR12967:SF0">
    <property type="entry name" value="PROTEIN SHQ1 HOMOLOG"/>
    <property type="match status" value="1"/>
</dbReference>
<dbReference type="Proteomes" id="UP000053664">
    <property type="component" value="Unassembled WGS sequence"/>
</dbReference>
<dbReference type="GO" id="GO:0005654">
    <property type="term" value="C:nucleoplasm"/>
    <property type="evidence" value="ECO:0007669"/>
    <property type="project" value="TreeGrafter"/>
</dbReference>
<organism evidence="4 5">
    <name type="scientific">Pseudozyma flocculosa PF-1</name>
    <dbReference type="NCBI Taxonomy" id="1277687"/>
    <lineage>
        <taxon>Eukaryota</taxon>
        <taxon>Fungi</taxon>
        <taxon>Dikarya</taxon>
        <taxon>Basidiomycota</taxon>
        <taxon>Ustilaginomycotina</taxon>
        <taxon>Ustilaginomycetes</taxon>
        <taxon>Ustilaginales</taxon>
        <taxon>Ustilaginaceae</taxon>
        <taxon>Pseudozyma</taxon>
    </lineage>
</organism>
<evidence type="ECO:0000313" key="4">
    <source>
        <dbReference type="EMBL" id="EPQ26332.1"/>
    </source>
</evidence>
<dbReference type="EMBL" id="KE361645">
    <property type="protein sequence ID" value="EPQ26332.1"/>
    <property type="molecule type" value="Genomic_DNA"/>
</dbReference>
<dbReference type="Gene3D" id="2.60.40.790">
    <property type="match status" value="1"/>
</dbReference>
<feature type="region of interest" description="Disordered" evidence="2">
    <location>
        <begin position="131"/>
        <end position="156"/>
    </location>
</feature>
<feature type="region of interest" description="Disordered" evidence="2">
    <location>
        <begin position="170"/>
        <end position="205"/>
    </location>
</feature>
<evidence type="ECO:0000256" key="1">
    <source>
        <dbReference type="ARBA" id="ARBA00005607"/>
    </source>
</evidence>
<dbReference type="Pfam" id="PF04925">
    <property type="entry name" value="SHQ1"/>
    <property type="match status" value="1"/>
</dbReference>
<dbReference type="AlphaFoldDB" id="A0A061H190"/>
<protein>
    <recommendedName>
        <fullName evidence="3">Shq1 C-terminal domain-containing protein</fullName>
    </recommendedName>
</protein>
<dbReference type="HOGENOM" id="CLU_539821_0_0_1"/>
<evidence type="ECO:0000313" key="5">
    <source>
        <dbReference type="Proteomes" id="UP000053664"/>
    </source>
</evidence>
<dbReference type="GO" id="GO:0000493">
    <property type="term" value="P:box H/ACA snoRNP assembly"/>
    <property type="evidence" value="ECO:0007669"/>
    <property type="project" value="InterPro"/>
</dbReference>
<feature type="domain" description="Shq1 C-terminal" evidence="3">
    <location>
        <begin position="304"/>
        <end position="442"/>
    </location>
</feature>
<gene>
    <name evidence="4" type="ORF">PFL1_05981</name>
</gene>
<dbReference type="InterPro" id="IPR007009">
    <property type="entry name" value="Shq1_C"/>
</dbReference>
<dbReference type="PANTHER" id="PTHR12967">
    <property type="entry name" value="PROTEIN SHQ1 HOMOLOG"/>
    <property type="match status" value="1"/>
</dbReference>
<dbReference type="eggNOG" id="KOG3247">
    <property type="taxonomic scope" value="Eukaryota"/>
</dbReference>
<dbReference type="OrthoDB" id="73639at2759"/>
<dbReference type="RefSeq" id="XP_007881711.1">
    <property type="nucleotide sequence ID" value="XM_007883520.1"/>
</dbReference>
<evidence type="ECO:0000259" key="3">
    <source>
        <dbReference type="Pfam" id="PF04925"/>
    </source>
</evidence>
<name>A0A061H190_9BASI</name>
<proteinExistence type="inferred from homology"/>
<dbReference type="GO" id="GO:0005737">
    <property type="term" value="C:cytoplasm"/>
    <property type="evidence" value="ECO:0007669"/>
    <property type="project" value="TreeGrafter"/>
</dbReference>
<comment type="similarity">
    <text evidence="1">Belongs to the SHQ1 family.</text>
</comment>
<dbReference type="InterPro" id="IPR008978">
    <property type="entry name" value="HSP20-like_chaperone"/>
</dbReference>
<dbReference type="GeneID" id="19320062"/>
<feature type="compositionally biased region" description="Low complexity" evidence="2">
    <location>
        <begin position="177"/>
        <end position="201"/>
    </location>
</feature>
<feature type="compositionally biased region" description="Basic and acidic residues" evidence="2">
    <location>
        <begin position="147"/>
        <end position="156"/>
    </location>
</feature>
<reference evidence="4 5" key="1">
    <citation type="journal article" date="2013" name="Plant Cell">
        <title>The transition from a phytopathogenic smut ancestor to an anamorphic biocontrol agent deciphered by comparative whole-genome analysis.</title>
        <authorList>
            <person name="Lefebvre F."/>
            <person name="Joly D.L."/>
            <person name="Labbe C."/>
            <person name="Teichmann B."/>
            <person name="Linning R."/>
            <person name="Belzile F."/>
            <person name="Bakkeren G."/>
            <person name="Belanger R.R."/>
        </authorList>
    </citation>
    <scope>NUCLEOTIDE SEQUENCE [LARGE SCALE GENOMIC DNA]</scope>
    <source>
        <strain evidence="4 5">PF-1</strain>
    </source>
</reference>
<dbReference type="GO" id="GO:0051082">
    <property type="term" value="F:unfolded protein binding"/>
    <property type="evidence" value="ECO:0007669"/>
    <property type="project" value="TreeGrafter"/>
</dbReference>
<dbReference type="InterPro" id="IPR039742">
    <property type="entry name" value="Shq1"/>
</dbReference>
<accession>A0A061H190</accession>
<dbReference type="KEGG" id="pfp:PFL1_05981"/>